<gene>
    <name evidence="2" type="ORF">B879_00126</name>
</gene>
<keyword evidence="2" id="KW-0808">Transferase</keyword>
<dbReference type="RefSeq" id="WP_009183180.1">
    <property type="nucleotide sequence ID" value="NZ_AMGM01000001.1"/>
</dbReference>
<evidence type="ECO:0000313" key="2">
    <source>
        <dbReference type="EMBL" id="EKB51332.1"/>
    </source>
</evidence>
<organism evidence="2 3">
    <name type="scientific">Cecembia lonarensis (strain CCUG 58316 / KCTC 22772 / LW9)</name>
    <dbReference type="NCBI Taxonomy" id="1225176"/>
    <lineage>
        <taxon>Bacteria</taxon>
        <taxon>Pseudomonadati</taxon>
        <taxon>Bacteroidota</taxon>
        <taxon>Cytophagia</taxon>
        <taxon>Cytophagales</taxon>
        <taxon>Cyclobacteriaceae</taxon>
        <taxon>Cecembia</taxon>
    </lineage>
</organism>
<dbReference type="InterPro" id="IPR001173">
    <property type="entry name" value="Glyco_trans_2-like"/>
</dbReference>
<dbReference type="CDD" id="cd00761">
    <property type="entry name" value="Glyco_tranf_GTA_type"/>
    <property type="match status" value="1"/>
</dbReference>
<keyword evidence="3" id="KW-1185">Reference proteome</keyword>
<reference evidence="2 3" key="1">
    <citation type="journal article" date="2012" name="J. Bacteriol.">
        <title>Draft Genome Sequence of Cecembia lonarensis Strain LW9T, Isolated from Lonar Lake, a Haloalkaline Lake in India.</title>
        <authorList>
            <person name="Shivaji S."/>
            <person name="Ara S."/>
            <person name="Singh A."/>
            <person name="Pinnaka A.K."/>
        </authorList>
    </citation>
    <scope>NUCLEOTIDE SEQUENCE [LARGE SCALE GENOMIC DNA]</scope>
    <source>
        <strain evidence="2 3">LW9</strain>
    </source>
</reference>
<dbReference type="PANTHER" id="PTHR22916:SF3">
    <property type="entry name" value="UDP-GLCNAC:BETAGAL BETA-1,3-N-ACETYLGLUCOSAMINYLTRANSFERASE-LIKE PROTEIN 1"/>
    <property type="match status" value="1"/>
</dbReference>
<accession>K1LGM4</accession>
<dbReference type="Pfam" id="PF00535">
    <property type="entry name" value="Glycos_transf_2"/>
    <property type="match status" value="1"/>
</dbReference>
<dbReference type="OrthoDB" id="9815829at2"/>
<comment type="caution">
    <text evidence="2">The sequence shown here is derived from an EMBL/GenBank/DDBJ whole genome shotgun (WGS) entry which is preliminary data.</text>
</comment>
<sequence>MKFTIGLPITKTKYLKVALDSIVNQSFPDYEIIIKNNGATEEKKKEIKGICDPYLNKKNVTYFESEQQLPMGPNFNTILDKAKGDFFMIMSDDDMLEPNYLEEFNNLILEHPDLEVFHCRIKLIDENDNLIRYSENCPEQESRIDLLYNKLAYKRTIILSDYLASTTVLRSIGGFPSGTTAYGLDEITWFKCCEKGVAYTPKVLLNYRIFLGNISFDPQNMKNRYKELEFLNKELETIIRSELQNNHGIYPLDFFLSLNDKRTLIEKEILFIDYASSTNLPKALKFYLQNRENIQFKSLLKGLRATKSTF</sequence>
<dbReference type="AlphaFoldDB" id="K1LGM4"/>
<name>K1LGM4_CECL9</name>
<dbReference type="PANTHER" id="PTHR22916">
    <property type="entry name" value="GLYCOSYLTRANSFERASE"/>
    <property type="match status" value="1"/>
</dbReference>
<evidence type="ECO:0000313" key="3">
    <source>
        <dbReference type="Proteomes" id="UP000004478"/>
    </source>
</evidence>
<dbReference type="EMBL" id="AMGM01000001">
    <property type="protein sequence ID" value="EKB51332.1"/>
    <property type="molecule type" value="Genomic_DNA"/>
</dbReference>
<dbReference type="Proteomes" id="UP000004478">
    <property type="component" value="Unassembled WGS sequence"/>
</dbReference>
<dbReference type="SUPFAM" id="SSF53448">
    <property type="entry name" value="Nucleotide-diphospho-sugar transferases"/>
    <property type="match status" value="1"/>
</dbReference>
<protein>
    <submittedName>
        <fullName evidence="2">Glycosyl transferase family 2</fullName>
    </submittedName>
</protein>
<proteinExistence type="predicted"/>
<feature type="domain" description="Glycosyltransferase 2-like" evidence="1">
    <location>
        <begin position="13"/>
        <end position="139"/>
    </location>
</feature>
<dbReference type="Gene3D" id="3.90.550.10">
    <property type="entry name" value="Spore Coat Polysaccharide Biosynthesis Protein SpsA, Chain A"/>
    <property type="match status" value="1"/>
</dbReference>
<dbReference type="InterPro" id="IPR029044">
    <property type="entry name" value="Nucleotide-diphossugar_trans"/>
</dbReference>
<evidence type="ECO:0000259" key="1">
    <source>
        <dbReference type="Pfam" id="PF00535"/>
    </source>
</evidence>
<dbReference type="GO" id="GO:0016758">
    <property type="term" value="F:hexosyltransferase activity"/>
    <property type="evidence" value="ECO:0007669"/>
    <property type="project" value="UniProtKB-ARBA"/>
</dbReference>